<evidence type="ECO:0000256" key="6">
    <source>
        <dbReference type="ARBA" id="ARBA00022989"/>
    </source>
</evidence>
<dbReference type="PIRSF" id="PIRSF004862">
    <property type="entry name" value="FliF"/>
    <property type="match status" value="1"/>
</dbReference>
<evidence type="ECO:0000259" key="12">
    <source>
        <dbReference type="Pfam" id="PF01514"/>
    </source>
</evidence>
<dbReference type="GO" id="GO:0003774">
    <property type="term" value="F:cytoskeletal motor activity"/>
    <property type="evidence" value="ECO:0007669"/>
    <property type="project" value="InterPro"/>
</dbReference>
<feature type="compositionally biased region" description="Polar residues" evidence="10">
    <location>
        <begin position="223"/>
        <end position="242"/>
    </location>
</feature>
<evidence type="ECO:0000256" key="2">
    <source>
        <dbReference type="ARBA" id="ARBA00004651"/>
    </source>
</evidence>
<dbReference type="NCBIfam" id="TIGR00206">
    <property type="entry name" value="fliF"/>
    <property type="match status" value="1"/>
</dbReference>
<dbReference type="Pfam" id="PF01514">
    <property type="entry name" value="YscJ_FliF"/>
    <property type="match status" value="1"/>
</dbReference>
<dbReference type="Gene3D" id="3.30.300.30">
    <property type="match status" value="1"/>
</dbReference>
<dbReference type="Pfam" id="PF08345">
    <property type="entry name" value="YscJ_FliF_C"/>
    <property type="match status" value="1"/>
</dbReference>
<feature type="transmembrane region" description="Helical" evidence="11">
    <location>
        <begin position="450"/>
        <end position="471"/>
    </location>
</feature>
<name>A0A411A625_BACVE</name>
<feature type="domain" description="Flagellar M-ring N-terminal" evidence="12">
    <location>
        <begin position="46"/>
        <end position="220"/>
    </location>
</feature>
<dbReference type="KEGG" id="bmp:NG74_01666"/>
<dbReference type="AlphaFoldDB" id="A0A411A625"/>
<accession>A0A411A625</accession>
<keyword evidence="14" id="KW-0282">Flagellum</keyword>
<reference evidence="15" key="1">
    <citation type="submission" date="2020-10" db="EMBL/GenBank/DDBJ databases">
        <title>Complete genome sequence of Bacillus velezensis NST6.</title>
        <authorList>
            <person name="Choi J."/>
        </authorList>
    </citation>
    <scope>NUCLEOTIDE SEQUENCE [LARGE SCALE GENOMIC DNA]</scope>
    <source>
        <strain evidence="15">NST6</strain>
    </source>
</reference>
<comment type="function">
    <text evidence="9">The M ring may be actively involved in energy transduction.</text>
</comment>
<dbReference type="GO" id="GO:0071973">
    <property type="term" value="P:bacterial-type flagellum-dependent cell motility"/>
    <property type="evidence" value="ECO:0007669"/>
    <property type="project" value="InterPro"/>
</dbReference>
<dbReference type="InterPro" id="IPR045851">
    <property type="entry name" value="AMP-bd_C_sf"/>
</dbReference>
<evidence type="ECO:0000256" key="4">
    <source>
        <dbReference type="ARBA" id="ARBA00022475"/>
    </source>
</evidence>
<keyword evidence="4" id="KW-1003">Cell membrane</keyword>
<dbReference type="InterPro" id="IPR000067">
    <property type="entry name" value="FlgMring_FliF"/>
</dbReference>
<dbReference type="GO" id="GO:0005886">
    <property type="term" value="C:plasma membrane"/>
    <property type="evidence" value="ECO:0007669"/>
    <property type="project" value="UniProtKB-SubCell"/>
</dbReference>
<keyword evidence="8 9" id="KW-0975">Bacterial flagellum</keyword>
<feature type="domain" description="Flagellar M-ring C-terminal" evidence="13">
    <location>
        <begin position="257"/>
        <end position="400"/>
    </location>
</feature>
<keyword evidence="14" id="KW-0966">Cell projection</keyword>
<feature type="region of interest" description="Disordered" evidence="10">
    <location>
        <begin position="223"/>
        <end position="243"/>
    </location>
</feature>
<proteinExistence type="inferred from homology"/>
<gene>
    <name evidence="14" type="primary">fliF</name>
    <name evidence="14" type="ORF">BACVE_004170</name>
</gene>
<dbReference type="PANTHER" id="PTHR30046">
    <property type="entry name" value="FLAGELLAR M-RING PROTEIN"/>
    <property type="match status" value="1"/>
</dbReference>
<evidence type="ECO:0000256" key="7">
    <source>
        <dbReference type="ARBA" id="ARBA00023136"/>
    </source>
</evidence>
<evidence type="ECO:0000256" key="9">
    <source>
        <dbReference type="PIRNR" id="PIRNR004862"/>
    </source>
</evidence>
<feature type="transmembrane region" description="Helical" evidence="11">
    <location>
        <begin position="25"/>
        <end position="45"/>
    </location>
</feature>
<comment type="subcellular location">
    <subcellularLocation>
        <location evidence="1 9">Bacterial flagellum basal body</location>
    </subcellularLocation>
    <subcellularLocation>
        <location evidence="2">Cell membrane</location>
        <topology evidence="2">Multi-pass membrane protein</topology>
    </subcellularLocation>
</comment>
<feature type="region of interest" description="Disordered" evidence="10">
    <location>
        <begin position="479"/>
        <end position="509"/>
    </location>
</feature>
<evidence type="ECO:0000256" key="10">
    <source>
        <dbReference type="SAM" id="MobiDB-lite"/>
    </source>
</evidence>
<dbReference type="GO" id="GO:0009431">
    <property type="term" value="C:bacterial-type flagellum basal body, MS ring"/>
    <property type="evidence" value="ECO:0007669"/>
    <property type="project" value="InterPro"/>
</dbReference>
<evidence type="ECO:0000313" key="14">
    <source>
        <dbReference type="EMBL" id="QOY29128.1"/>
    </source>
</evidence>
<dbReference type="InterPro" id="IPR043427">
    <property type="entry name" value="YscJ/FliF"/>
</dbReference>
<dbReference type="Proteomes" id="UP000587477">
    <property type="component" value="Chromosome"/>
</dbReference>
<dbReference type="RefSeq" id="WP_022553346.1">
    <property type="nucleotide sequence ID" value="NZ_BDDG01000002.1"/>
</dbReference>
<feature type="region of interest" description="Disordered" evidence="10">
    <location>
        <begin position="309"/>
        <end position="344"/>
    </location>
</feature>
<dbReference type="PRINTS" id="PR01009">
    <property type="entry name" value="FLGMRINGFLIF"/>
</dbReference>
<dbReference type="PANTHER" id="PTHR30046:SF0">
    <property type="entry name" value="FLAGELLAR M-RING PROTEIN"/>
    <property type="match status" value="1"/>
</dbReference>
<evidence type="ECO:0000313" key="15">
    <source>
        <dbReference type="Proteomes" id="UP000587477"/>
    </source>
</evidence>
<feature type="compositionally biased region" description="Basic and acidic residues" evidence="10">
    <location>
        <begin position="497"/>
        <end position="509"/>
    </location>
</feature>
<feature type="compositionally biased region" description="Acidic residues" evidence="10">
    <location>
        <begin position="479"/>
        <end position="488"/>
    </location>
</feature>
<evidence type="ECO:0000256" key="1">
    <source>
        <dbReference type="ARBA" id="ARBA00004117"/>
    </source>
</evidence>
<keyword evidence="6 11" id="KW-1133">Transmembrane helix</keyword>
<organism evidence="14 15">
    <name type="scientific">Bacillus velezensis</name>
    <dbReference type="NCBI Taxonomy" id="492670"/>
    <lineage>
        <taxon>Bacteria</taxon>
        <taxon>Bacillati</taxon>
        <taxon>Bacillota</taxon>
        <taxon>Bacilli</taxon>
        <taxon>Bacillales</taxon>
        <taxon>Bacillaceae</taxon>
        <taxon>Bacillus</taxon>
        <taxon>Bacillus amyloliquefaciens group</taxon>
    </lineage>
</organism>
<evidence type="ECO:0000259" key="13">
    <source>
        <dbReference type="Pfam" id="PF08345"/>
    </source>
</evidence>
<dbReference type="InterPro" id="IPR013556">
    <property type="entry name" value="Flag_M-ring_C"/>
</dbReference>
<evidence type="ECO:0000256" key="8">
    <source>
        <dbReference type="ARBA" id="ARBA00023143"/>
    </source>
</evidence>
<sequence length="536" mass="58980">MNRTLMQMKTKTAAFWNNRSKTQKILMVSGLAAFIILLIVVIIFTSSEKMVPLYKDLSAEEAGKIKEELDTKKVSSELADGGTVIKVPESQVDSLKVQLAAEGLPKTGSIDYSFFGQNAGFGLTDNEFDVLKVEATQTELSNLINEMDGIKSSKVMINMPKEAVFVGEDQPAASASIVLQMKPGYSLDQNQINGLYHLVSKSVPNLKEDNIVIMDQNSTYYDKSDSGAGSVSDSYASQQGIKSQVEKDVQKHVQSLLGTMMGQDKVVVSVTADIDFTKEKRTEDTVEPVDKDNMEGIAVSAEKVAETYKGDGAANGGTAGTGSNDTANYAETNGGSNSGDYEKSSNKINYEVNRIHKEIAESPYKVRDLGIQVMVEPPNPKNAASLSAQRQADIQKILGTVVRTSLDKNETQNQNLTDNDINNKIVVSVQPFDGKTSLNTDSAQSSGLPIWVYITGGVLLAAIILLIILLIRKKRSQEDEYEEYEYETPPEPVRLPDINEEKIETEETVRRKQLEKMAKEKPEDFAKLLRSWLDED</sequence>
<protein>
    <recommendedName>
        <fullName evidence="9">Flagellar M-ring protein</fullName>
    </recommendedName>
</protein>
<comment type="similarity">
    <text evidence="3 9">Belongs to the FliF family.</text>
</comment>
<keyword evidence="14" id="KW-0969">Cilium</keyword>
<evidence type="ECO:0000256" key="3">
    <source>
        <dbReference type="ARBA" id="ARBA00007971"/>
    </source>
</evidence>
<evidence type="ECO:0000256" key="5">
    <source>
        <dbReference type="ARBA" id="ARBA00022692"/>
    </source>
</evidence>
<feature type="compositionally biased region" description="Polar residues" evidence="10">
    <location>
        <begin position="329"/>
        <end position="339"/>
    </location>
</feature>
<keyword evidence="7 11" id="KW-0472">Membrane</keyword>
<evidence type="ECO:0000256" key="11">
    <source>
        <dbReference type="SAM" id="Phobius"/>
    </source>
</evidence>
<keyword evidence="5 11" id="KW-0812">Transmembrane</keyword>
<dbReference type="EMBL" id="CP063687">
    <property type="protein sequence ID" value="QOY29128.1"/>
    <property type="molecule type" value="Genomic_DNA"/>
</dbReference>
<dbReference type="InterPro" id="IPR006182">
    <property type="entry name" value="FliF_N_dom"/>
</dbReference>